<dbReference type="GO" id="GO:0042941">
    <property type="term" value="P:D-alanine transmembrane transport"/>
    <property type="evidence" value="ECO:0007669"/>
    <property type="project" value="TreeGrafter"/>
</dbReference>
<evidence type="ECO:0000256" key="1">
    <source>
        <dbReference type="ARBA" id="ARBA00005417"/>
    </source>
</evidence>
<dbReference type="GO" id="GO:0016887">
    <property type="term" value="F:ATP hydrolysis activity"/>
    <property type="evidence" value="ECO:0007669"/>
    <property type="project" value="InterPro"/>
</dbReference>
<dbReference type="Gene3D" id="3.40.50.300">
    <property type="entry name" value="P-loop containing nucleotide triphosphate hydrolases"/>
    <property type="match status" value="1"/>
</dbReference>
<dbReference type="GO" id="GO:0005886">
    <property type="term" value="C:plasma membrane"/>
    <property type="evidence" value="ECO:0007669"/>
    <property type="project" value="TreeGrafter"/>
</dbReference>
<dbReference type="PROSITE" id="PS50893">
    <property type="entry name" value="ABC_TRANSPORTER_2"/>
    <property type="match status" value="1"/>
</dbReference>
<dbReference type="GO" id="GO:0015192">
    <property type="term" value="F:L-phenylalanine transmembrane transporter activity"/>
    <property type="evidence" value="ECO:0007669"/>
    <property type="project" value="TreeGrafter"/>
</dbReference>
<feature type="domain" description="ABC transporter" evidence="5">
    <location>
        <begin position="4"/>
        <end position="251"/>
    </location>
</feature>
<dbReference type="InterPro" id="IPR003593">
    <property type="entry name" value="AAA+_ATPase"/>
</dbReference>
<name>A0A7S8C6A3_9HYPH</name>
<dbReference type="Pfam" id="PF00005">
    <property type="entry name" value="ABC_tran"/>
    <property type="match status" value="1"/>
</dbReference>
<keyword evidence="2" id="KW-0813">Transport</keyword>
<dbReference type="CDD" id="cd03219">
    <property type="entry name" value="ABC_Mj1267_LivG_branched"/>
    <property type="match status" value="1"/>
</dbReference>
<dbReference type="GO" id="GO:0005304">
    <property type="term" value="F:L-valine transmembrane transporter activity"/>
    <property type="evidence" value="ECO:0007669"/>
    <property type="project" value="TreeGrafter"/>
</dbReference>
<proteinExistence type="inferred from homology"/>
<dbReference type="RefSeq" id="WP_213161560.1">
    <property type="nucleotide sequence ID" value="NZ_CP058214.1"/>
</dbReference>
<gene>
    <name evidence="6" type="ORF">HW532_16720</name>
</gene>
<dbReference type="GO" id="GO:1903806">
    <property type="term" value="P:L-isoleucine import across plasma membrane"/>
    <property type="evidence" value="ECO:0007669"/>
    <property type="project" value="TreeGrafter"/>
</dbReference>
<dbReference type="InterPro" id="IPR051120">
    <property type="entry name" value="ABC_AA/LPS_Transport"/>
</dbReference>
<dbReference type="InterPro" id="IPR003439">
    <property type="entry name" value="ABC_transporter-like_ATP-bd"/>
</dbReference>
<organism evidence="6 7">
    <name type="scientific">Kaustia mangrovi</name>
    <dbReference type="NCBI Taxonomy" id="2593653"/>
    <lineage>
        <taxon>Bacteria</taxon>
        <taxon>Pseudomonadati</taxon>
        <taxon>Pseudomonadota</taxon>
        <taxon>Alphaproteobacteria</taxon>
        <taxon>Hyphomicrobiales</taxon>
        <taxon>Parvibaculaceae</taxon>
        <taxon>Kaustia</taxon>
    </lineage>
</organism>
<comment type="similarity">
    <text evidence="1">Belongs to the ABC transporter superfamily.</text>
</comment>
<evidence type="ECO:0000256" key="3">
    <source>
        <dbReference type="ARBA" id="ARBA00022741"/>
    </source>
</evidence>
<dbReference type="GO" id="GO:1903805">
    <property type="term" value="P:L-valine import across plasma membrane"/>
    <property type="evidence" value="ECO:0007669"/>
    <property type="project" value="TreeGrafter"/>
</dbReference>
<dbReference type="InterPro" id="IPR027417">
    <property type="entry name" value="P-loop_NTPase"/>
</dbReference>
<dbReference type="GO" id="GO:0005524">
    <property type="term" value="F:ATP binding"/>
    <property type="evidence" value="ECO:0007669"/>
    <property type="project" value="UniProtKB-KW"/>
</dbReference>
<keyword evidence="3" id="KW-0547">Nucleotide-binding</keyword>
<dbReference type="GO" id="GO:0015808">
    <property type="term" value="P:L-alanine transport"/>
    <property type="evidence" value="ECO:0007669"/>
    <property type="project" value="TreeGrafter"/>
</dbReference>
<dbReference type="FunFam" id="3.40.50.300:FF:000421">
    <property type="entry name" value="Branched-chain amino acid ABC transporter ATP-binding protein"/>
    <property type="match status" value="1"/>
</dbReference>
<evidence type="ECO:0000256" key="4">
    <source>
        <dbReference type="ARBA" id="ARBA00022840"/>
    </source>
</evidence>
<dbReference type="SMART" id="SM00382">
    <property type="entry name" value="AAA"/>
    <property type="match status" value="1"/>
</dbReference>
<evidence type="ECO:0000313" key="7">
    <source>
        <dbReference type="Proteomes" id="UP000593594"/>
    </source>
</evidence>
<keyword evidence="4 6" id="KW-0067">ATP-binding</keyword>
<keyword evidence="7" id="KW-1185">Reference proteome</keyword>
<reference evidence="6 7" key="1">
    <citation type="submission" date="2020-06" db="EMBL/GenBank/DDBJ databases">
        <title>Genome sequence of 2 isolates from Red Sea Mangroves.</title>
        <authorList>
            <person name="Sefrji F."/>
            <person name="Michoud G."/>
            <person name="Merlino G."/>
            <person name="Daffonchio D."/>
        </authorList>
    </citation>
    <scope>NUCLEOTIDE SEQUENCE [LARGE SCALE GENOMIC DNA]</scope>
    <source>
        <strain evidence="6 7">R1DC25</strain>
    </source>
</reference>
<dbReference type="InterPro" id="IPR017871">
    <property type="entry name" value="ABC_transporter-like_CS"/>
</dbReference>
<sequence>MSVLAVKDMSISFGGIKAVDGVSLAVEKGEIVSIIGPNGAGKTTLFNMISGIYAPSSGQVMLNGRDATRLPPEALARRGLSRTFQNLQIFQQMTVLENVMVGCHLRVRHSLVSDLLALPSARRRARKAEDAARGFLDRVGLGEAADREASSLAYGQLKRLEIARALAAEPALLLLDEPAAGCNAVETAEIDALIARLAAEGIAILLVEHDMKLVMKISSHILVLEQGRTIAEGGPDDVRKDPRVIEAYLGKAAQAETEDIHA</sequence>
<accession>A0A7S8C6A3</accession>
<dbReference type="AlphaFoldDB" id="A0A7S8C6A3"/>
<dbReference type="KEGG" id="kmn:HW532_16720"/>
<dbReference type="PROSITE" id="PS00211">
    <property type="entry name" value="ABC_TRANSPORTER_1"/>
    <property type="match status" value="1"/>
</dbReference>
<evidence type="ECO:0000259" key="5">
    <source>
        <dbReference type="PROSITE" id="PS50893"/>
    </source>
</evidence>
<dbReference type="PANTHER" id="PTHR45772:SF7">
    <property type="entry name" value="AMINO ACID ABC TRANSPORTER ATP-BINDING PROTEIN"/>
    <property type="match status" value="1"/>
</dbReference>
<dbReference type="Proteomes" id="UP000593594">
    <property type="component" value="Chromosome"/>
</dbReference>
<dbReference type="Pfam" id="PF12399">
    <property type="entry name" value="BCA_ABC_TP_C"/>
    <property type="match status" value="1"/>
</dbReference>
<evidence type="ECO:0000313" key="6">
    <source>
        <dbReference type="EMBL" id="QPC44193.1"/>
    </source>
</evidence>
<dbReference type="EMBL" id="CP058214">
    <property type="protein sequence ID" value="QPC44193.1"/>
    <property type="molecule type" value="Genomic_DNA"/>
</dbReference>
<protein>
    <submittedName>
        <fullName evidence="6">ABC transporter ATP-binding protein</fullName>
    </submittedName>
</protein>
<dbReference type="PANTHER" id="PTHR45772">
    <property type="entry name" value="CONSERVED COMPONENT OF ABC TRANSPORTER FOR NATURAL AMINO ACIDS-RELATED"/>
    <property type="match status" value="1"/>
</dbReference>
<dbReference type="InterPro" id="IPR032823">
    <property type="entry name" value="BCA_ABC_TP_C"/>
</dbReference>
<dbReference type="GO" id="GO:0015188">
    <property type="term" value="F:L-isoleucine transmembrane transporter activity"/>
    <property type="evidence" value="ECO:0007669"/>
    <property type="project" value="TreeGrafter"/>
</dbReference>
<evidence type="ECO:0000256" key="2">
    <source>
        <dbReference type="ARBA" id="ARBA00022448"/>
    </source>
</evidence>
<dbReference type="SUPFAM" id="SSF52540">
    <property type="entry name" value="P-loop containing nucleoside triphosphate hydrolases"/>
    <property type="match status" value="1"/>
</dbReference>